<dbReference type="Proteomes" id="UP001174934">
    <property type="component" value="Unassembled WGS sequence"/>
</dbReference>
<keyword evidence="9" id="KW-1185">Reference proteome</keyword>
<dbReference type="GO" id="GO:0006890">
    <property type="term" value="P:retrograde vesicle-mediated transport, Golgi to endoplasmic reticulum"/>
    <property type="evidence" value="ECO:0007669"/>
    <property type="project" value="InterPro"/>
</dbReference>
<keyword evidence="5" id="KW-0175">Coiled coil</keyword>
<evidence type="ECO:0000256" key="5">
    <source>
        <dbReference type="SAM" id="Coils"/>
    </source>
</evidence>
<keyword evidence="4" id="KW-0653">Protein transport</keyword>
<evidence type="ECO:0000256" key="2">
    <source>
        <dbReference type="ARBA" id="ARBA00022448"/>
    </source>
</evidence>
<feature type="region of interest" description="Disordered" evidence="6">
    <location>
        <begin position="802"/>
        <end position="850"/>
    </location>
</feature>
<keyword evidence="2" id="KW-0813">Transport</keyword>
<dbReference type="GO" id="GO:0005783">
    <property type="term" value="C:endoplasmic reticulum"/>
    <property type="evidence" value="ECO:0007669"/>
    <property type="project" value="UniProtKB-SubCell"/>
</dbReference>
<feature type="region of interest" description="Disordered" evidence="6">
    <location>
        <begin position="230"/>
        <end position="251"/>
    </location>
</feature>
<evidence type="ECO:0000256" key="3">
    <source>
        <dbReference type="ARBA" id="ARBA00022824"/>
    </source>
</evidence>
<reference evidence="8" key="1">
    <citation type="submission" date="2023-06" db="EMBL/GenBank/DDBJ databases">
        <title>Genome-scale phylogeny and comparative genomics of the fungal order Sordariales.</title>
        <authorList>
            <consortium name="Lawrence Berkeley National Laboratory"/>
            <person name="Hensen N."/>
            <person name="Bonometti L."/>
            <person name="Westerberg I."/>
            <person name="Brannstrom I.O."/>
            <person name="Guillou S."/>
            <person name="Cros-Aarteil S."/>
            <person name="Calhoun S."/>
            <person name="Haridas S."/>
            <person name="Kuo A."/>
            <person name="Mondo S."/>
            <person name="Pangilinan J."/>
            <person name="Riley R."/>
            <person name="LaButti K."/>
            <person name="Andreopoulos B."/>
            <person name="Lipzen A."/>
            <person name="Chen C."/>
            <person name="Yanf M."/>
            <person name="Daum C."/>
            <person name="Ng V."/>
            <person name="Clum A."/>
            <person name="Steindorff A."/>
            <person name="Ohm R."/>
            <person name="Martin F."/>
            <person name="Silar P."/>
            <person name="Natvig D."/>
            <person name="Lalanne C."/>
            <person name="Gautier V."/>
            <person name="Ament-velasquez S.L."/>
            <person name="Kruys A."/>
            <person name="Hutchinson M.I."/>
            <person name="Powell A.J."/>
            <person name="Barry K."/>
            <person name="Miller A.N."/>
            <person name="Grigoriev I.V."/>
            <person name="Debuchy R."/>
            <person name="Gladieux P."/>
            <person name="Thoren M.H."/>
            <person name="Johannesson H."/>
        </authorList>
    </citation>
    <scope>NUCLEOTIDE SEQUENCE</scope>
    <source>
        <strain evidence="8">SMH3391-2</strain>
    </source>
</reference>
<name>A0AA39XJH6_9PEZI</name>
<protein>
    <submittedName>
        <fullName evidence="8">Sec39 domain-containing protein</fullName>
    </submittedName>
</protein>
<gene>
    <name evidence="8" type="ORF">B0T17DRAFT_515568</name>
</gene>
<dbReference type="PANTHER" id="PTHR40787:SF3">
    <property type="entry name" value="PROTEIN TRANSPORT PROTEIN SEC39"/>
    <property type="match status" value="1"/>
</dbReference>
<feature type="compositionally biased region" description="Pro residues" evidence="6">
    <location>
        <begin position="880"/>
        <end position="890"/>
    </location>
</feature>
<evidence type="ECO:0000313" key="9">
    <source>
        <dbReference type="Proteomes" id="UP001174934"/>
    </source>
</evidence>
<dbReference type="InterPro" id="IPR013244">
    <property type="entry name" value="Sec39_domain"/>
</dbReference>
<evidence type="ECO:0000256" key="1">
    <source>
        <dbReference type="ARBA" id="ARBA00004240"/>
    </source>
</evidence>
<keyword evidence="3" id="KW-0256">Endoplasmic reticulum</keyword>
<dbReference type="GO" id="GO:0015031">
    <property type="term" value="P:protein transport"/>
    <property type="evidence" value="ECO:0007669"/>
    <property type="project" value="UniProtKB-KW"/>
</dbReference>
<evidence type="ECO:0000256" key="6">
    <source>
        <dbReference type="SAM" id="MobiDB-lite"/>
    </source>
</evidence>
<dbReference type="PANTHER" id="PTHR40787">
    <property type="entry name" value="SECRETED PROTEIN"/>
    <property type="match status" value="1"/>
</dbReference>
<organism evidence="8 9">
    <name type="scientific">Bombardia bombarda</name>
    <dbReference type="NCBI Taxonomy" id="252184"/>
    <lineage>
        <taxon>Eukaryota</taxon>
        <taxon>Fungi</taxon>
        <taxon>Dikarya</taxon>
        <taxon>Ascomycota</taxon>
        <taxon>Pezizomycotina</taxon>
        <taxon>Sordariomycetes</taxon>
        <taxon>Sordariomycetidae</taxon>
        <taxon>Sordariales</taxon>
        <taxon>Lasiosphaeriaceae</taxon>
        <taxon>Bombardia</taxon>
    </lineage>
</organism>
<dbReference type="AlphaFoldDB" id="A0AA39XJH6"/>
<evidence type="ECO:0000256" key="4">
    <source>
        <dbReference type="ARBA" id="ARBA00022927"/>
    </source>
</evidence>
<accession>A0AA39XJH6</accession>
<feature type="domain" description="Sec39" evidence="7">
    <location>
        <begin position="11"/>
        <end position="799"/>
    </location>
</feature>
<feature type="compositionally biased region" description="Low complexity" evidence="6">
    <location>
        <begin position="821"/>
        <end position="832"/>
    </location>
</feature>
<comment type="caution">
    <text evidence="8">The sequence shown here is derived from an EMBL/GenBank/DDBJ whole genome shotgun (WGS) entry which is preliminary data.</text>
</comment>
<proteinExistence type="predicted"/>
<evidence type="ECO:0000313" key="8">
    <source>
        <dbReference type="EMBL" id="KAK0635178.1"/>
    </source>
</evidence>
<feature type="coiled-coil region" evidence="5">
    <location>
        <begin position="771"/>
        <end position="798"/>
    </location>
</feature>
<feature type="region of interest" description="Disordered" evidence="6">
    <location>
        <begin position="872"/>
        <end position="926"/>
    </location>
</feature>
<dbReference type="Pfam" id="PF08314">
    <property type="entry name" value="Sec39"/>
    <property type="match status" value="1"/>
</dbReference>
<dbReference type="EMBL" id="JAULSR010000001">
    <property type="protein sequence ID" value="KAK0635178.1"/>
    <property type="molecule type" value="Genomic_DNA"/>
</dbReference>
<feature type="compositionally biased region" description="Polar residues" evidence="6">
    <location>
        <begin position="896"/>
        <end position="906"/>
    </location>
</feature>
<sequence length="948" mass="104557">MALHLSPPKLVLLAVHLAVKADIDNLTALASHHGSILRKDLLLRILLTYLPEALRTSAYVGFIQNIHNGAFPEVDTKGIDCSSVEGLTEDAAKKKVKKLRLLPLTFPEAPKEAAEDSTTLFLFRRSYRVDEESGLLRELPALLTPFLELSPCLRTFLVSAILPLLRRNCEYYPQNPIPHTLLEFQQLPERVAADLLLSQTGAREEDLSLIGRDLRGLIAPWRFTRRRGKDSRQDLTVNDEPGSEDDGGAQEGAFPGWDQVLQWLTAHASKNWKVAVGAIEQWNGPEDADLGGWAALSFSYHERIHLEQTWARASLASAYLIPEASNLALEGAYNIVAHIASLLDQDHLSPLENAVAILPPLAEHITRAIASPRNATYMRNDLLEDSNVLTSPTPESTAFLRALILSAFLLTRAGSPCTLRRAGELALLEDERDQRAEATKLIHVLANNGPKTDDKFWIKARNEILWLRDWGVEDSWGESEPDVKGIFGQLKKENIETEILKALLTNTRYSLARLMYEDSPDQPLDRKVLQDTIYATAMTAYDNASNPNRTRGGLKKCDEILKAFPKTIQKYDVDAQRIEALLQATHALSEFRLVLKQGEPFTPVVLRVHKDPISIIDKILEQNPKSYTRLHDLLDLGARMVQAGLTTRDKPGQCHHVVISPEEEATQRVTAERRITAMCVDAALTEDDFETAYSYVVNRLISPSKKTTTDATIEDDYSWKAALQAGKYRRTARTVRPTHIGTASGNPEIRHLEQRIECLSTALRIAPSPTLQEILNAFRRAEEELDAAIKAEAEQEDAWDAAGDSIHMPGGFNPPSNNKPSTSTAGASTASAVRPASSSRHHQTEEAPMSLFDLSRASVLSAQRNLTALSSLQRAIGKPSPSPSSPPPPSAGGRSSLDQAPGSNASDNEDGQPKRARKRDQLREAAMGTLVSGVGWLISAPVPPADKE</sequence>
<evidence type="ECO:0000259" key="7">
    <source>
        <dbReference type="Pfam" id="PF08314"/>
    </source>
</evidence>
<comment type="subcellular location">
    <subcellularLocation>
        <location evidence="1">Endoplasmic reticulum</location>
    </subcellularLocation>
</comment>